<organism evidence="2 3">
    <name type="scientific">Campylobacter ureolyticus</name>
    <dbReference type="NCBI Taxonomy" id="827"/>
    <lineage>
        <taxon>Bacteria</taxon>
        <taxon>Pseudomonadati</taxon>
        <taxon>Campylobacterota</taxon>
        <taxon>Epsilonproteobacteria</taxon>
        <taxon>Campylobacterales</taxon>
        <taxon>Campylobacteraceae</taxon>
        <taxon>Campylobacter</taxon>
    </lineage>
</organism>
<keyword evidence="1" id="KW-0812">Transmembrane</keyword>
<evidence type="ECO:0000256" key="1">
    <source>
        <dbReference type="SAM" id="Phobius"/>
    </source>
</evidence>
<dbReference type="AlphaFoldDB" id="A0A2I1NBC5"/>
<protein>
    <submittedName>
        <fullName evidence="2">Uncharacterized protein</fullName>
    </submittedName>
</protein>
<feature type="transmembrane region" description="Helical" evidence="1">
    <location>
        <begin position="6"/>
        <end position="24"/>
    </location>
</feature>
<keyword evidence="1" id="KW-0472">Membrane</keyword>
<accession>A0A2I1NBC5</accession>
<dbReference type="EMBL" id="PKHU01000002">
    <property type="protein sequence ID" value="PKZ29660.1"/>
    <property type="molecule type" value="Genomic_DNA"/>
</dbReference>
<feature type="transmembrane region" description="Helical" evidence="1">
    <location>
        <begin position="50"/>
        <end position="70"/>
    </location>
</feature>
<comment type="caution">
    <text evidence="2">The sequence shown here is derived from an EMBL/GenBank/DDBJ whole genome shotgun (WGS) entry which is preliminary data.</text>
</comment>
<dbReference type="RefSeq" id="WP_101636673.1">
    <property type="nucleotide sequence ID" value="NZ_CAMPWA010000015.1"/>
</dbReference>
<evidence type="ECO:0000313" key="2">
    <source>
        <dbReference type="EMBL" id="PKZ29660.1"/>
    </source>
</evidence>
<feature type="transmembrane region" description="Helical" evidence="1">
    <location>
        <begin position="29"/>
        <end position="44"/>
    </location>
</feature>
<evidence type="ECO:0000313" key="3">
    <source>
        <dbReference type="Proteomes" id="UP000234639"/>
    </source>
</evidence>
<dbReference type="Proteomes" id="UP000234639">
    <property type="component" value="Unassembled WGS sequence"/>
</dbReference>
<reference evidence="2 3" key="1">
    <citation type="submission" date="2017-12" db="EMBL/GenBank/DDBJ databases">
        <title>Phylogenetic diversity of female urinary microbiome.</title>
        <authorList>
            <person name="Thomas-White K."/>
            <person name="Wolfe A.J."/>
        </authorList>
    </citation>
    <scope>NUCLEOTIDE SEQUENCE [LARGE SCALE GENOMIC DNA]</scope>
    <source>
        <strain evidence="2 3">UMB0112</strain>
    </source>
</reference>
<gene>
    <name evidence="2" type="ORF">CYJ41_01865</name>
</gene>
<proteinExistence type="predicted"/>
<name>A0A2I1NBC5_9BACT</name>
<sequence>MLMWILVIVGVVILLGIGFSNWFFDNHSWILFLGFVGALIYYYFSETFDFIQIISIYAIIFSILSIGLFFQYKEQENEYIEYIMILEDKIKELSESQGNSNSVKDELIQTGIEIGVESFIRAAIDRIF</sequence>
<keyword evidence="1" id="KW-1133">Transmembrane helix</keyword>